<keyword evidence="4" id="KW-1185">Reference proteome</keyword>
<sequence length="559" mass="64111">MDALDETYGDDIPASEIADYYEKATELERLKRIHRCEGNLLEFSIEYFSDARNPDNDGNWDGFDVTDVSEAPAFHVEICDIMNVVSTERVNEKIAAAAPRSHAKSTYLSKAFPVHEIVYRKRKYTIIISETPSVSKANMEWIRNQLKFNKKLREDFGPLLSPQDQANIIDNSESFIAWHPDGDSRKQLALVQAASTGQALRGRNWNGTRPDLIICDDLEDARPGGNASTPEQRSNLRDWFSQTVMPLGDPKGKRTAFVYMGTTVHMDSLLMHVLYKRSDFVTKVYRAIIKQPERLDLWEKCRLIYIDRDNPNRLADAERFYKENEDELLRGSKVLWPDVQPLFKLMRWKWDNGSKAFNTEYMNNPIDEESMIFNPEKFTYHNGNIDYMKYDVSLAVDFAMGKERGDYSAIAIVAADKVSGSIYVIDTFGQRLKPDEFLKVIVEKVVKFQPTIIAAEAQAAQEFFVDELKKQLTHAGYPADTRVKKVKHRSRKELRIEALLPSIENGTIKFDRKHALLLEQFEQYGTGAHDDVIDALEMAVSAVVKSRRRKGGNVGNYRY</sequence>
<keyword evidence="1" id="KW-1188">Viral release from host cell</keyword>
<organism evidence="3 4">
    <name type="scientific">Bacillus sonorensis</name>
    <dbReference type="NCBI Taxonomy" id="119858"/>
    <lineage>
        <taxon>Bacteria</taxon>
        <taxon>Bacillati</taxon>
        <taxon>Bacillota</taxon>
        <taxon>Bacilli</taxon>
        <taxon>Bacillales</taxon>
        <taxon>Bacillaceae</taxon>
        <taxon>Bacillus</taxon>
    </lineage>
</organism>
<dbReference type="NCBIfam" id="TIGR01630">
    <property type="entry name" value="psiM2_ORF9"/>
    <property type="match status" value="1"/>
</dbReference>
<name>A0ABN5AAB0_9BACI</name>
<evidence type="ECO:0000313" key="3">
    <source>
        <dbReference type="EMBL" id="ASB87730.1"/>
    </source>
</evidence>
<dbReference type="InterPro" id="IPR035421">
    <property type="entry name" value="Terminase_6C"/>
</dbReference>
<reference evidence="3 4" key="1">
    <citation type="submission" date="2017-06" db="EMBL/GenBank/DDBJ databases">
        <title>Genome sequence of Bacillus sonorensis strain SRCM101395.</title>
        <authorList>
            <person name="Cho S.H."/>
        </authorList>
    </citation>
    <scope>NUCLEOTIDE SEQUENCE [LARGE SCALE GENOMIC DNA]</scope>
    <source>
        <strain evidence="3 4">SRCM101395</strain>
    </source>
</reference>
<dbReference type="Proteomes" id="UP000196877">
    <property type="component" value="Chromosome"/>
</dbReference>
<dbReference type="InterPro" id="IPR006517">
    <property type="entry name" value="Phage_terminase_lsu-like_C"/>
</dbReference>
<evidence type="ECO:0000313" key="4">
    <source>
        <dbReference type="Proteomes" id="UP000196877"/>
    </source>
</evidence>
<feature type="domain" description="Terminase large subunit gp17-like C-terminal" evidence="2">
    <location>
        <begin position="395"/>
        <end position="541"/>
    </location>
</feature>
<dbReference type="Gene3D" id="3.30.420.240">
    <property type="match status" value="1"/>
</dbReference>
<evidence type="ECO:0000256" key="1">
    <source>
        <dbReference type="ARBA" id="ARBA00022612"/>
    </source>
</evidence>
<evidence type="ECO:0000259" key="2">
    <source>
        <dbReference type="Pfam" id="PF17289"/>
    </source>
</evidence>
<protein>
    <recommendedName>
        <fullName evidence="2">Terminase large subunit gp17-like C-terminal domain-containing protein</fullName>
    </recommendedName>
</protein>
<dbReference type="EMBL" id="CP021920">
    <property type="protein sequence ID" value="ASB87730.1"/>
    <property type="molecule type" value="Genomic_DNA"/>
</dbReference>
<accession>A0ABN5AAB0</accession>
<dbReference type="Pfam" id="PF17289">
    <property type="entry name" value="Terminase_6C"/>
    <property type="match status" value="1"/>
</dbReference>
<gene>
    <name evidence="3" type="ORF">S101395_01194</name>
</gene>
<proteinExistence type="predicted"/>